<dbReference type="InterPro" id="IPR009097">
    <property type="entry name" value="Cyclic_Pdiesterase"/>
</dbReference>
<name>A0AA48L2C0_9TREE</name>
<dbReference type="GO" id="GO:0009187">
    <property type="term" value="P:cyclic nucleotide metabolic process"/>
    <property type="evidence" value="ECO:0007669"/>
    <property type="project" value="TreeGrafter"/>
</dbReference>
<dbReference type="Pfam" id="PF07823">
    <property type="entry name" value="CPDase"/>
    <property type="match status" value="1"/>
</dbReference>
<sequence>MLETLKADIAEHRQEKLEKLAPASAADRAFALKGYSIWLLPPRHEGKKLSELIFRLAKDAGSPAFMPHITLFTPRNPVNVDQLEKAVHRGIDTSMLARDMATDASLLRKGDEGMFNKDPEAHDRPMESAEPGLKLRLLPPQPGDRYYQCVLSPVDPATAVGLVALRTAVAQYLNESTGSYFPHLSLCYGDFEEDKKLELIEDGTGDWPIEITCTEVAVVDVNGTADEWRVLTTLRIT</sequence>
<dbReference type="PANTHER" id="PTHR28141:SF1">
    <property type="entry name" value="2',3'-CYCLIC-NUCLEOTIDE 3'-PHOSPHODIESTERASE"/>
    <property type="match status" value="1"/>
</dbReference>
<gene>
    <name evidence="1" type="ORF">CcaverHIS019_0111810</name>
</gene>
<accession>A0AA48L2C0</accession>
<dbReference type="PANTHER" id="PTHR28141">
    <property type="entry name" value="2',3'-CYCLIC-NUCLEOTIDE 3'-PHOSPHODIESTERASE"/>
    <property type="match status" value="1"/>
</dbReference>
<keyword evidence="2" id="KW-1185">Reference proteome</keyword>
<reference evidence="1" key="1">
    <citation type="journal article" date="2023" name="BMC Genomics">
        <title>Chromosome-level genome assemblies of Cutaneotrichosporon spp. (Trichosporonales, Basidiomycota) reveal imbalanced evolution between nucleotide sequences and chromosome synteny.</title>
        <authorList>
            <person name="Kobayashi Y."/>
            <person name="Kayamori A."/>
            <person name="Aoki K."/>
            <person name="Shiwa Y."/>
            <person name="Matsutani M."/>
            <person name="Fujita N."/>
            <person name="Sugita T."/>
            <person name="Iwasaki W."/>
            <person name="Tanaka N."/>
            <person name="Takashima M."/>
        </authorList>
    </citation>
    <scope>NUCLEOTIDE SEQUENCE</scope>
    <source>
        <strain evidence="1">HIS019</strain>
    </source>
</reference>
<dbReference type="SUPFAM" id="SSF55144">
    <property type="entry name" value="LigT-like"/>
    <property type="match status" value="1"/>
</dbReference>
<evidence type="ECO:0000313" key="1">
    <source>
        <dbReference type="EMBL" id="BEI88463.1"/>
    </source>
</evidence>
<evidence type="ECO:0000313" key="2">
    <source>
        <dbReference type="Proteomes" id="UP001233271"/>
    </source>
</evidence>
<dbReference type="KEGG" id="ccac:CcaHIS019_0111810"/>
<organism evidence="1 2">
    <name type="scientific">Cutaneotrichosporon cavernicola</name>
    <dbReference type="NCBI Taxonomy" id="279322"/>
    <lineage>
        <taxon>Eukaryota</taxon>
        <taxon>Fungi</taxon>
        <taxon>Dikarya</taxon>
        <taxon>Basidiomycota</taxon>
        <taxon>Agaricomycotina</taxon>
        <taxon>Tremellomycetes</taxon>
        <taxon>Trichosporonales</taxon>
        <taxon>Trichosporonaceae</taxon>
        <taxon>Cutaneotrichosporon</taxon>
    </lineage>
</organism>
<protein>
    <recommendedName>
        <fullName evidence="3">2',3'-cyclic-nucleotide 3'-phosphodiesterase</fullName>
    </recommendedName>
</protein>
<dbReference type="InterPro" id="IPR012386">
    <property type="entry name" value="Cyclic-nucl_3Pdiesterase"/>
</dbReference>
<dbReference type="GeneID" id="85492334"/>
<dbReference type="Proteomes" id="UP001233271">
    <property type="component" value="Chromosome 1"/>
</dbReference>
<dbReference type="AlphaFoldDB" id="A0AA48L2C0"/>
<dbReference type="Gene3D" id="3.90.1140.10">
    <property type="entry name" value="Cyclic phosphodiesterase"/>
    <property type="match status" value="1"/>
</dbReference>
<evidence type="ECO:0008006" key="3">
    <source>
        <dbReference type="Google" id="ProtNLM"/>
    </source>
</evidence>
<dbReference type="EMBL" id="AP028212">
    <property type="protein sequence ID" value="BEI88463.1"/>
    <property type="molecule type" value="Genomic_DNA"/>
</dbReference>
<dbReference type="RefSeq" id="XP_060453729.1">
    <property type="nucleotide sequence ID" value="XM_060596769.1"/>
</dbReference>
<proteinExistence type="predicted"/>
<dbReference type="GO" id="GO:0004113">
    <property type="term" value="F:2',3'-cyclic-nucleotide 3'-phosphodiesterase activity"/>
    <property type="evidence" value="ECO:0007669"/>
    <property type="project" value="TreeGrafter"/>
</dbReference>